<dbReference type="EMBL" id="BBIO01000013">
    <property type="protein sequence ID" value="GAK45914.1"/>
    <property type="molecule type" value="Genomic_DNA"/>
</dbReference>
<name>A0A081BCZ6_9HYPH</name>
<dbReference type="CDD" id="cd02440">
    <property type="entry name" value="AdoMet_MTases"/>
    <property type="match status" value="1"/>
</dbReference>
<dbReference type="PANTHER" id="PTHR43861:SF1">
    <property type="entry name" value="TRANS-ACONITATE 2-METHYLTRANSFERASE"/>
    <property type="match status" value="1"/>
</dbReference>
<evidence type="ECO:0000313" key="5">
    <source>
        <dbReference type="Proteomes" id="UP000028702"/>
    </source>
</evidence>
<keyword evidence="1 4" id="KW-0489">Methyltransferase</keyword>
<dbReference type="GO" id="GO:0008168">
    <property type="term" value="F:methyltransferase activity"/>
    <property type="evidence" value="ECO:0007669"/>
    <property type="project" value="UniProtKB-KW"/>
</dbReference>
<keyword evidence="5" id="KW-1185">Reference proteome</keyword>
<dbReference type="GO" id="GO:0032259">
    <property type="term" value="P:methylation"/>
    <property type="evidence" value="ECO:0007669"/>
    <property type="project" value="UniProtKB-KW"/>
</dbReference>
<dbReference type="Gene3D" id="3.40.50.150">
    <property type="entry name" value="Vaccinia Virus protein VP39"/>
    <property type="match status" value="1"/>
</dbReference>
<dbReference type="InterPro" id="IPR041698">
    <property type="entry name" value="Methyltransf_25"/>
</dbReference>
<organism evidence="4 5">
    <name type="scientific">Tepidicaulis marinus</name>
    <dbReference type="NCBI Taxonomy" id="1333998"/>
    <lineage>
        <taxon>Bacteria</taxon>
        <taxon>Pseudomonadati</taxon>
        <taxon>Pseudomonadota</taxon>
        <taxon>Alphaproteobacteria</taxon>
        <taxon>Hyphomicrobiales</taxon>
        <taxon>Parvibaculaceae</taxon>
        <taxon>Tepidicaulis</taxon>
    </lineage>
</organism>
<dbReference type="AlphaFoldDB" id="A0A081BCZ6"/>
<sequence length="286" mass="30677">MSQPAALNQDQIDYWNGEAGASWTRNQERVDRFLAPITAKVLDAAKPAKGEAILDIGCGCGETTLALAEAAGPAGKVTGVDISAPMLERARERAAAKGLAPEFIKADAASYDFTPESFDLVFSRFGVMFFDEPAAAFANIRKAMKPGGRLSFVCWREAKENEWVFRPLVAALPHITPPEPPAPGTPGPFAFADEGHVRGLLEEAGFDKVHLDPLDLDLIMAEGGADMLDQSINFVLEIGPVARALKSESEAVTEKVIGSVREELAKFETPKGLVLKGACWIVSARP</sequence>
<dbReference type="SUPFAM" id="SSF53335">
    <property type="entry name" value="S-adenosyl-L-methionine-dependent methyltransferases"/>
    <property type="match status" value="1"/>
</dbReference>
<evidence type="ECO:0000259" key="3">
    <source>
        <dbReference type="Pfam" id="PF13649"/>
    </source>
</evidence>
<proteinExistence type="predicted"/>
<gene>
    <name evidence="4" type="ORF">M2A_2413</name>
</gene>
<dbReference type="InterPro" id="IPR029063">
    <property type="entry name" value="SAM-dependent_MTases_sf"/>
</dbReference>
<dbReference type="Proteomes" id="UP000028702">
    <property type="component" value="Unassembled WGS sequence"/>
</dbReference>
<dbReference type="STRING" id="1333998.M2A_2413"/>
<dbReference type="RefSeq" id="WP_045447808.1">
    <property type="nucleotide sequence ID" value="NZ_BBIO01000013.1"/>
</dbReference>
<evidence type="ECO:0000313" key="4">
    <source>
        <dbReference type="EMBL" id="GAK45914.1"/>
    </source>
</evidence>
<dbReference type="Pfam" id="PF13649">
    <property type="entry name" value="Methyltransf_25"/>
    <property type="match status" value="1"/>
</dbReference>
<reference evidence="4 5" key="1">
    <citation type="submission" date="2014-07" db="EMBL/GenBank/DDBJ databases">
        <title>Tepidicaulis marinum gen. nov., sp. nov., a novel marine bacterium denitrifying nitrate to nitrous oxide strictly under microaerobic conditions.</title>
        <authorList>
            <person name="Takeuchi M."/>
            <person name="Yamagishi T."/>
            <person name="Kamagata Y."/>
            <person name="Oshima K."/>
            <person name="Hattori M."/>
            <person name="Katayama T."/>
            <person name="Hanada S."/>
            <person name="Tamaki H."/>
            <person name="Marumo K."/>
            <person name="Maeda H."/>
            <person name="Nedachi M."/>
            <person name="Iwasaki W."/>
            <person name="Suwa Y."/>
            <person name="Sakata S."/>
        </authorList>
    </citation>
    <scope>NUCLEOTIDE SEQUENCE [LARGE SCALE GENOMIC DNA]</scope>
    <source>
        <strain evidence="4 5">MA2</strain>
    </source>
</reference>
<protein>
    <submittedName>
        <fullName evidence="4">Type 11 methyltransferase</fullName>
    </submittedName>
</protein>
<accession>A0A081BCZ6</accession>
<evidence type="ECO:0000256" key="1">
    <source>
        <dbReference type="ARBA" id="ARBA00022603"/>
    </source>
</evidence>
<feature type="domain" description="Methyltransferase" evidence="3">
    <location>
        <begin position="53"/>
        <end position="148"/>
    </location>
</feature>
<keyword evidence="2 4" id="KW-0808">Transferase</keyword>
<dbReference type="eggNOG" id="COG2226">
    <property type="taxonomic scope" value="Bacteria"/>
</dbReference>
<dbReference type="PANTHER" id="PTHR43861">
    <property type="entry name" value="TRANS-ACONITATE 2-METHYLTRANSFERASE-RELATED"/>
    <property type="match status" value="1"/>
</dbReference>
<evidence type="ECO:0000256" key="2">
    <source>
        <dbReference type="ARBA" id="ARBA00022679"/>
    </source>
</evidence>
<comment type="caution">
    <text evidence="4">The sequence shown here is derived from an EMBL/GenBank/DDBJ whole genome shotgun (WGS) entry which is preliminary data.</text>
</comment>